<dbReference type="EMBL" id="GEDC01016880">
    <property type="protein sequence ID" value="JAS20418.1"/>
    <property type="molecule type" value="Transcribed_RNA"/>
</dbReference>
<dbReference type="Gene3D" id="1.10.3200.20">
    <property type="entry name" value="DNA Polymerase alpha, zinc finger"/>
    <property type="match status" value="1"/>
</dbReference>
<dbReference type="PANTHER" id="PTHR45861">
    <property type="entry name" value="DNA POLYMERASE ALPHA CATALYTIC SUBUNIT"/>
    <property type="match status" value="1"/>
</dbReference>
<dbReference type="GO" id="GO:0003682">
    <property type="term" value="F:chromatin binding"/>
    <property type="evidence" value="ECO:0007669"/>
    <property type="project" value="TreeGrafter"/>
</dbReference>
<dbReference type="SUPFAM" id="SSF90234">
    <property type="entry name" value="Zinc finger domain of DNA polymerase-alpha"/>
    <property type="match status" value="1"/>
</dbReference>
<organism evidence="7">
    <name type="scientific">Clastoptera arizonana</name>
    <name type="common">Arizona spittle bug</name>
    <dbReference type="NCBI Taxonomy" id="38151"/>
    <lineage>
        <taxon>Eukaryota</taxon>
        <taxon>Metazoa</taxon>
        <taxon>Ecdysozoa</taxon>
        <taxon>Arthropoda</taxon>
        <taxon>Hexapoda</taxon>
        <taxon>Insecta</taxon>
        <taxon>Pterygota</taxon>
        <taxon>Neoptera</taxon>
        <taxon>Paraneoptera</taxon>
        <taxon>Hemiptera</taxon>
        <taxon>Auchenorrhyncha</taxon>
        <taxon>Cercopoidea</taxon>
        <taxon>Clastopteridae</taxon>
        <taxon>Clastoptera</taxon>
    </lineage>
</organism>
<dbReference type="GO" id="GO:0000166">
    <property type="term" value="F:nucleotide binding"/>
    <property type="evidence" value="ECO:0007669"/>
    <property type="project" value="InterPro"/>
</dbReference>
<evidence type="ECO:0000256" key="1">
    <source>
        <dbReference type="ARBA" id="ARBA00012417"/>
    </source>
</evidence>
<sequence>KAGDTVHYVICEDGTKNPATQRAYHVDELKQSETLKIDIHYYLSQQIHPVVSRLCNPIEGIDDIRIAECLGLDTTSYKRAVQRKDAEEMTAWDKHVLSAKEKYKACEKFTFKCQNPECNANIVIDEPLRKNEFGATIFTLDRCVNTDCPMKPLHYLPYIQNRLSISMRTYIKKFYEGWLICEDPACPNRTRILPLKFLHNYPVCNLCEKGSLYREYTQKELYMQLCFFQQIFDIRKISLRISEDTLNAYGKLREMVERTLNQSNYSVINLTKLFQKVTSRPVKKEPLVKTEPGIKTEQMSFAISKTKII</sequence>
<dbReference type="InterPro" id="IPR038256">
    <property type="entry name" value="Pol_alpha_znc_sf"/>
</dbReference>
<dbReference type="GO" id="GO:1902975">
    <property type="term" value="P:mitotic DNA replication initiation"/>
    <property type="evidence" value="ECO:0007669"/>
    <property type="project" value="TreeGrafter"/>
</dbReference>
<dbReference type="GO" id="GO:0006273">
    <property type="term" value="P:lagging strand elongation"/>
    <property type="evidence" value="ECO:0007669"/>
    <property type="project" value="TreeGrafter"/>
</dbReference>
<dbReference type="InterPro" id="IPR006134">
    <property type="entry name" value="DNA-dir_DNA_pol_B_multi_dom"/>
</dbReference>
<keyword evidence="4" id="KW-0239">DNA-directed DNA polymerase</keyword>
<dbReference type="InterPro" id="IPR042087">
    <property type="entry name" value="DNA_pol_B_thumb"/>
</dbReference>
<dbReference type="SUPFAM" id="SSF56672">
    <property type="entry name" value="DNA/RNA polymerases"/>
    <property type="match status" value="1"/>
</dbReference>
<dbReference type="Gene3D" id="1.10.132.60">
    <property type="entry name" value="DNA polymerase family B, C-terminal domain"/>
    <property type="match status" value="1"/>
</dbReference>
<evidence type="ECO:0000256" key="2">
    <source>
        <dbReference type="ARBA" id="ARBA00022679"/>
    </source>
</evidence>
<proteinExistence type="predicted"/>
<dbReference type="InterPro" id="IPR015088">
    <property type="entry name" value="Znf_DNA-dir_DNA_pol_B_alpha"/>
</dbReference>
<evidence type="ECO:0000313" key="7">
    <source>
        <dbReference type="EMBL" id="JAS20418.1"/>
    </source>
</evidence>
<dbReference type="GO" id="GO:0003887">
    <property type="term" value="F:DNA-directed DNA polymerase activity"/>
    <property type="evidence" value="ECO:0007669"/>
    <property type="project" value="UniProtKB-KW"/>
</dbReference>
<keyword evidence="2" id="KW-0808">Transferase</keyword>
<dbReference type="AlphaFoldDB" id="A0A1B6D428"/>
<name>A0A1B6D428_9HEMI</name>
<evidence type="ECO:0000259" key="5">
    <source>
        <dbReference type="Pfam" id="PF00136"/>
    </source>
</evidence>
<dbReference type="GO" id="GO:0006272">
    <property type="term" value="P:leading strand elongation"/>
    <property type="evidence" value="ECO:0007669"/>
    <property type="project" value="TreeGrafter"/>
</dbReference>
<dbReference type="InterPro" id="IPR043502">
    <property type="entry name" value="DNA/RNA_pol_sf"/>
</dbReference>
<feature type="non-terminal residue" evidence="7">
    <location>
        <position position="1"/>
    </location>
</feature>
<accession>A0A1B6D428</accession>
<dbReference type="GO" id="GO:0003688">
    <property type="term" value="F:DNA replication origin binding"/>
    <property type="evidence" value="ECO:0007669"/>
    <property type="project" value="TreeGrafter"/>
</dbReference>
<dbReference type="GO" id="GO:0005658">
    <property type="term" value="C:alpha DNA polymerase:primase complex"/>
    <property type="evidence" value="ECO:0007669"/>
    <property type="project" value="TreeGrafter"/>
</dbReference>
<evidence type="ECO:0000259" key="6">
    <source>
        <dbReference type="Pfam" id="PF08996"/>
    </source>
</evidence>
<evidence type="ECO:0000256" key="3">
    <source>
        <dbReference type="ARBA" id="ARBA00022695"/>
    </source>
</evidence>
<dbReference type="PANTHER" id="PTHR45861:SF1">
    <property type="entry name" value="DNA POLYMERASE ALPHA CATALYTIC SUBUNIT"/>
    <property type="match status" value="1"/>
</dbReference>
<evidence type="ECO:0000256" key="4">
    <source>
        <dbReference type="ARBA" id="ARBA00022932"/>
    </source>
</evidence>
<feature type="domain" description="Zinc finger DNA-directed DNA polymerase family B alpha" evidence="6">
    <location>
        <begin position="97"/>
        <end position="274"/>
    </location>
</feature>
<dbReference type="Pfam" id="PF00136">
    <property type="entry name" value="DNA_pol_B"/>
    <property type="match status" value="1"/>
</dbReference>
<feature type="domain" description="DNA-directed DNA polymerase family B multifunctional" evidence="5">
    <location>
        <begin position="2"/>
        <end position="58"/>
    </location>
</feature>
<gene>
    <name evidence="7" type="ORF">g.16054</name>
</gene>
<keyword evidence="3" id="KW-0548">Nucleotidyltransferase</keyword>
<protein>
    <recommendedName>
        <fullName evidence="1">DNA-directed DNA polymerase</fullName>
        <ecNumber evidence="1">2.7.7.7</ecNumber>
    </recommendedName>
</protein>
<dbReference type="Pfam" id="PF08996">
    <property type="entry name" value="zf-DNA_Pol"/>
    <property type="match status" value="1"/>
</dbReference>
<dbReference type="GO" id="GO:0003697">
    <property type="term" value="F:single-stranded DNA binding"/>
    <property type="evidence" value="ECO:0007669"/>
    <property type="project" value="TreeGrafter"/>
</dbReference>
<dbReference type="EC" id="2.7.7.7" evidence="1"/>
<reference evidence="7" key="1">
    <citation type="submission" date="2015-12" db="EMBL/GenBank/DDBJ databases">
        <title>De novo transcriptome assembly of four potential Pierce s Disease insect vectors from Arizona vineyards.</title>
        <authorList>
            <person name="Tassone E.E."/>
        </authorList>
    </citation>
    <scope>NUCLEOTIDE SEQUENCE</scope>
</reference>